<accession>A0ACC1TA98</accession>
<comment type="caution">
    <text evidence="1">The sequence shown here is derived from an EMBL/GenBank/DDBJ whole genome shotgun (WGS) entry which is preliminary data.</text>
</comment>
<keyword evidence="2" id="KW-1185">Reference proteome</keyword>
<gene>
    <name evidence="1" type="ORF">NM688_g2083</name>
</gene>
<evidence type="ECO:0000313" key="2">
    <source>
        <dbReference type="Proteomes" id="UP001148662"/>
    </source>
</evidence>
<protein>
    <submittedName>
        <fullName evidence="1">Uncharacterized protein</fullName>
    </submittedName>
</protein>
<reference evidence="1" key="1">
    <citation type="submission" date="2022-07" db="EMBL/GenBank/DDBJ databases">
        <title>Genome Sequence of Phlebia brevispora.</title>
        <authorList>
            <person name="Buettner E."/>
        </authorList>
    </citation>
    <scope>NUCLEOTIDE SEQUENCE</scope>
    <source>
        <strain evidence="1">MPL23</strain>
    </source>
</reference>
<organism evidence="1 2">
    <name type="scientific">Phlebia brevispora</name>
    <dbReference type="NCBI Taxonomy" id="194682"/>
    <lineage>
        <taxon>Eukaryota</taxon>
        <taxon>Fungi</taxon>
        <taxon>Dikarya</taxon>
        <taxon>Basidiomycota</taxon>
        <taxon>Agaricomycotina</taxon>
        <taxon>Agaricomycetes</taxon>
        <taxon>Polyporales</taxon>
        <taxon>Meruliaceae</taxon>
        <taxon>Phlebia</taxon>
    </lineage>
</organism>
<sequence>MQHVLASLFYVFILFNVLCATESSQEYFAHLNDSSGGLVTSISSHEARDIQHAIQLAPCTLLHTFASWSAHARYFIYDQELLQTVARQYKSDIESKRLAIVVAQIDEPPAEGDPVWDYIVDGSYWGSFAIFSDSLVENKVAMAPTVENITSAINTCLTHWSNPATPSAARQEL</sequence>
<evidence type="ECO:0000313" key="1">
    <source>
        <dbReference type="EMBL" id="KAJ3556332.1"/>
    </source>
</evidence>
<name>A0ACC1TA98_9APHY</name>
<dbReference type="EMBL" id="JANHOG010000250">
    <property type="protein sequence ID" value="KAJ3556332.1"/>
    <property type="molecule type" value="Genomic_DNA"/>
</dbReference>
<proteinExistence type="predicted"/>
<dbReference type="Proteomes" id="UP001148662">
    <property type="component" value="Unassembled WGS sequence"/>
</dbReference>